<dbReference type="InterPro" id="IPR008995">
    <property type="entry name" value="Mo/tungstate-bd_C_term_dom"/>
</dbReference>
<dbReference type="EC" id="7.6.2.11" evidence="7"/>
<dbReference type="InterPro" id="IPR013611">
    <property type="entry name" value="Transp-assoc_OB_typ2"/>
</dbReference>
<keyword evidence="6 7" id="KW-0472">Membrane</keyword>
<sequence length="368" mass="40403">MLTSENFKLQIRNARKTYGPVIALENTSLEMRQGEFLTLLGPSGSGKSTLLMAIAGLNNPDSGAVWIDGKLATYLPPSQRDIGMVFQNYALFPHMTIFDNVAFPLRMRKVDAAAIKSRVAAVLETVQLGHVAQRFPRELSGGQQQRIALARCFVYEPSIILMDEPLGALDKKLRDALQLEIKHLHEKMGMTVLYVTHDQEEAMVMSDRICLMNHAAIEQIGTPQDLYFRPKTVFAADFLGESNLIDTVVSEIEGERIKVTATNGSTVCGHAQATFRVGESAIAMVRPESVRLLRADEAEENQVQASVKEIILSGPVIKCYVELAGGAEMKLTQLTSGPVHGLAKGQKVRLGWSADRTVVLANKRELAS</sequence>
<dbReference type="NCBIfam" id="TIGR01187">
    <property type="entry name" value="potA"/>
    <property type="match status" value="1"/>
</dbReference>
<comment type="caution">
    <text evidence="9">The sequence shown here is derived from an EMBL/GenBank/DDBJ whole genome shotgun (WGS) entry which is preliminary data.</text>
</comment>
<name>A0ABX1MMT7_9RHOO</name>
<dbReference type="Pfam" id="PF00005">
    <property type="entry name" value="ABC_tran"/>
    <property type="match status" value="1"/>
</dbReference>
<accession>A0ABX1MMT7</accession>
<comment type="catalytic activity">
    <reaction evidence="7">
        <text>ATP + H2O + polyamine-[polyamine-binding protein]Side 1 = ADP + phosphate + polyamineSide 2 + [polyamine-binding protein]Side 1.</text>
        <dbReference type="EC" id="7.6.2.11"/>
    </reaction>
</comment>
<evidence type="ECO:0000256" key="2">
    <source>
        <dbReference type="ARBA" id="ARBA00022475"/>
    </source>
</evidence>
<dbReference type="InterPro" id="IPR017871">
    <property type="entry name" value="ABC_transporter-like_CS"/>
</dbReference>
<comment type="function">
    <text evidence="7">Part of the ABC transporter complex PotABCD involved in spermidine/putrescine import. Responsible for energy coupling to the transport system.</text>
</comment>
<dbReference type="RefSeq" id="WP_169204884.1">
    <property type="nucleotide sequence ID" value="NZ_CP059560.1"/>
</dbReference>
<evidence type="ECO:0000259" key="8">
    <source>
        <dbReference type="PROSITE" id="PS50893"/>
    </source>
</evidence>
<evidence type="ECO:0000256" key="5">
    <source>
        <dbReference type="ARBA" id="ARBA00022967"/>
    </source>
</evidence>
<comment type="similarity">
    <text evidence="7">Belongs to the ABC transporter superfamily. Spermidine/putrescine importer (TC 3.A.1.11.1) family.</text>
</comment>
<evidence type="ECO:0000256" key="6">
    <source>
        <dbReference type="ARBA" id="ARBA00023136"/>
    </source>
</evidence>
<dbReference type="PROSITE" id="PS50893">
    <property type="entry name" value="ABC_TRANSPORTER_2"/>
    <property type="match status" value="1"/>
</dbReference>
<dbReference type="Proteomes" id="UP000652074">
    <property type="component" value="Unassembled WGS sequence"/>
</dbReference>
<dbReference type="InterPro" id="IPR027417">
    <property type="entry name" value="P-loop_NTPase"/>
</dbReference>
<keyword evidence="10" id="KW-1185">Reference proteome</keyword>
<dbReference type="EMBL" id="WTVR01000004">
    <property type="protein sequence ID" value="NMF87449.1"/>
    <property type="molecule type" value="Genomic_DNA"/>
</dbReference>
<dbReference type="PANTHER" id="PTHR42781">
    <property type="entry name" value="SPERMIDINE/PUTRESCINE IMPORT ATP-BINDING PROTEIN POTA"/>
    <property type="match status" value="1"/>
</dbReference>
<dbReference type="GO" id="GO:0005524">
    <property type="term" value="F:ATP binding"/>
    <property type="evidence" value="ECO:0007669"/>
    <property type="project" value="UniProtKB-KW"/>
</dbReference>
<reference evidence="9 10" key="1">
    <citation type="submission" date="2019-12" db="EMBL/GenBank/DDBJ databases">
        <title>Comparative genomics gives insights into the taxonomy of the Azoarcus-Aromatoleum group and reveals separate origins of nif in the plant-associated Azoarcus and non-plant-associated Aromatoleum sub-groups.</title>
        <authorList>
            <person name="Lafos M."/>
            <person name="Maluk M."/>
            <person name="Batista M."/>
            <person name="Junghare M."/>
            <person name="Carmona M."/>
            <person name="Faoro H."/>
            <person name="Cruz L.M."/>
            <person name="Battistoni F."/>
            <person name="De Souza E."/>
            <person name="Pedrosa F."/>
            <person name="Chen W.-M."/>
            <person name="Poole P.S."/>
            <person name="Dixon R.A."/>
            <person name="James E.K."/>
        </authorList>
    </citation>
    <scope>NUCLEOTIDE SEQUENCE [LARGE SCALE GENOMIC DNA]</scope>
    <source>
        <strain evidence="9 10">ToN1</strain>
    </source>
</reference>
<dbReference type="Gene3D" id="3.40.50.300">
    <property type="entry name" value="P-loop containing nucleotide triphosphate hydrolases"/>
    <property type="match status" value="1"/>
</dbReference>
<dbReference type="InterPro" id="IPR005893">
    <property type="entry name" value="PotA-like"/>
</dbReference>
<keyword evidence="3 7" id="KW-0547">Nucleotide-binding</keyword>
<dbReference type="InterPro" id="IPR050093">
    <property type="entry name" value="ABC_SmlMolc_Importer"/>
</dbReference>
<organism evidence="9 10">
    <name type="scientific">Aromatoleum petrolei</name>
    <dbReference type="NCBI Taxonomy" id="76116"/>
    <lineage>
        <taxon>Bacteria</taxon>
        <taxon>Pseudomonadati</taxon>
        <taxon>Pseudomonadota</taxon>
        <taxon>Betaproteobacteria</taxon>
        <taxon>Rhodocyclales</taxon>
        <taxon>Rhodocyclaceae</taxon>
        <taxon>Aromatoleum</taxon>
    </lineage>
</organism>
<evidence type="ECO:0000256" key="7">
    <source>
        <dbReference type="RuleBase" id="RU364083"/>
    </source>
</evidence>
<dbReference type="PROSITE" id="PS00211">
    <property type="entry name" value="ABC_TRANSPORTER_1"/>
    <property type="match status" value="1"/>
</dbReference>
<dbReference type="InterPro" id="IPR003593">
    <property type="entry name" value="AAA+_ATPase"/>
</dbReference>
<keyword evidence="4 7" id="KW-0067">ATP-binding</keyword>
<evidence type="ECO:0000313" key="9">
    <source>
        <dbReference type="EMBL" id="NMF87449.1"/>
    </source>
</evidence>
<keyword evidence="2 7" id="KW-1003">Cell membrane</keyword>
<keyword evidence="1 7" id="KW-0813">Transport</keyword>
<dbReference type="Gene3D" id="2.40.50.100">
    <property type="match status" value="1"/>
</dbReference>
<dbReference type="SMART" id="SM00382">
    <property type="entry name" value="AAA"/>
    <property type="match status" value="1"/>
</dbReference>
<dbReference type="Pfam" id="PF08402">
    <property type="entry name" value="TOBE_2"/>
    <property type="match status" value="1"/>
</dbReference>
<dbReference type="SUPFAM" id="SSF50331">
    <property type="entry name" value="MOP-like"/>
    <property type="match status" value="1"/>
</dbReference>
<protein>
    <recommendedName>
        <fullName evidence="7">Spermidine/putrescine import ATP-binding protein PotA</fullName>
        <ecNumber evidence="7">7.6.2.11</ecNumber>
    </recommendedName>
</protein>
<comment type="subunit">
    <text evidence="7">The complex is composed of two ATP-binding proteins (PotA), two transmembrane proteins (PotB and PotC) and a solute-binding protein (PotD).</text>
</comment>
<dbReference type="SUPFAM" id="SSF52540">
    <property type="entry name" value="P-loop containing nucleoside triphosphate hydrolases"/>
    <property type="match status" value="1"/>
</dbReference>
<proteinExistence type="inferred from homology"/>
<keyword evidence="5 7" id="KW-1278">Translocase</keyword>
<evidence type="ECO:0000256" key="4">
    <source>
        <dbReference type="ARBA" id="ARBA00022840"/>
    </source>
</evidence>
<dbReference type="InterPro" id="IPR003439">
    <property type="entry name" value="ABC_transporter-like_ATP-bd"/>
</dbReference>
<dbReference type="PANTHER" id="PTHR42781:SF4">
    <property type="entry name" value="SPERMIDINE_PUTRESCINE IMPORT ATP-BINDING PROTEIN POTA"/>
    <property type="match status" value="1"/>
</dbReference>
<evidence type="ECO:0000256" key="3">
    <source>
        <dbReference type="ARBA" id="ARBA00022741"/>
    </source>
</evidence>
<evidence type="ECO:0000313" key="10">
    <source>
        <dbReference type="Proteomes" id="UP000652074"/>
    </source>
</evidence>
<evidence type="ECO:0000256" key="1">
    <source>
        <dbReference type="ARBA" id="ARBA00022448"/>
    </source>
</evidence>
<gene>
    <name evidence="7 9" type="primary">potA</name>
    <name evidence="9" type="ORF">GPA26_03030</name>
</gene>
<feature type="domain" description="ABC transporter" evidence="8">
    <location>
        <begin position="9"/>
        <end position="239"/>
    </location>
</feature>